<dbReference type="EMBL" id="FXZM01000013">
    <property type="protein sequence ID" value="SMY12855.1"/>
    <property type="molecule type" value="Genomic_DNA"/>
</dbReference>
<evidence type="ECO:0000313" key="3">
    <source>
        <dbReference type="Proteomes" id="UP000234462"/>
    </source>
</evidence>
<dbReference type="OrthoDB" id="5035198at2"/>
<gene>
    <name evidence="2" type="ORF">BJEO58_02463</name>
</gene>
<dbReference type="RefSeq" id="WP_101589780.1">
    <property type="nucleotide sequence ID" value="NZ_FXZM01000013.1"/>
</dbReference>
<feature type="region of interest" description="Disordered" evidence="1">
    <location>
        <begin position="1"/>
        <end position="25"/>
    </location>
</feature>
<dbReference type="Proteomes" id="UP000234462">
    <property type="component" value="Unassembled WGS sequence"/>
</dbReference>
<organism evidence="2 3">
    <name type="scientific">Brevibacterium jeotgali</name>
    <dbReference type="NCBI Taxonomy" id="1262550"/>
    <lineage>
        <taxon>Bacteria</taxon>
        <taxon>Bacillati</taxon>
        <taxon>Actinomycetota</taxon>
        <taxon>Actinomycetes</taxon>
        <taxon>Micrococcales</taxon>
        <taxon>Brevibacteriaceae</taxon>
        <taxon>Brevibacterium</taxon>
    </lineage>
</organism>
<name>A0A2H1L7V3_9MICO</name>
<sequence length="107" mass="11399">MERRRRSRNSYRTARSPCDGCQRRPEDQSEALGLVLDTDLLTADLADLNTAHTGFPSEIGPGSTPLNLELLNALEVDLGDGIMLPLIKAGPDAAGLLELGELGALNS</sequence>
<evidence type="ECO:0000313" key="2">
    <source>
        <dbReference type="EMBL" id="SMY12855.1"/>
    </source>
</evidence>
<dbReference type="AlphaFoldDB" id="A0A2H1L7V3"/>
<keyword evidence="3" id="KW-1185">Reference proteome</keyword>
<reference evidence="3" key="1">
    <citation type="submission" date="2017-03" db="EMBL/GenBank/DDBJ databases">
        <authorList>
            <person name="Monnet C."/>
        </authorList>
    </citation>
    <scope>NUCLEOTIDE SEQUENCE [LARGE SCALE GENOMIC DNA]</scope>
    <source>
        <strain evidence="3">SJ5-8</strain>
    </source>
</reference>
<protein>
    <submittedName>
        <fullName evidence="2">Uncharacterized protein</fullName>
    </submittedName>
</protein>
<accession>A0A2H1L7V3</accession>
<proteinExistence type="predicted"/>
<evidence type="ECO:0000256" key="1">
    <source>
        <dbReference type="SAM" id="MobiDB-lite"/>
    </source>
</evidence>